<dbReference type="PANTHER" id="PTHR23176:SF128">
    <property type="entry name" value="RHO GTPASE-ACTIVATING PROTEIN RGD1"/>
    <property type="match status" value="1"/>
</dbReference>
<evidence type="ECO:0000259" key="4">
    <source>
        <dbReference type="PROSITE" id="PS50238"/>
    </source>
</evidence>
<dbReference type="PROSITE" id="PS51741">
    <property type="entry name" value="F_BAR"/>
    <property type="match status" value="1"/>
</dbReference>
<dbReference type="InterPro" id="IPR031160">
    <property type="entry name" value="F_BAR_dom"/>
</dbReference>
<dbReference type="SUPFAM" id="SSF103657">
    <property type="entry name" value="BAR/IMD domain-like"/>
    <property type="match status" value="1"/>
</dbReference>
<comment type="caution">
    <text evidence="6">The sequence shown here is derived from an EMBL/GenBank/DDBJ whole genome shotgun (WGS) entry which is preliminary data.</text>
</comment>
<feature type="domain" description="F-BAR" evidence="5">
    <location>
        <begin position="49"/>
        <end position="327"/>
    </location>
</feature>
<feature type="region of interest" description="Disordered" evidence="3">
    <location>
        <begin position="24"/>
        <end position="43"/>
    </location>
</feature>
<dbReference type="STRING" id="698492.A0A0E9NKD5"/>
<dbReference type="Gene3D" id="1.10.555.10">
    <property type="entry name" value="Rho GTPase activation protein"/>
    <property type="match status" value="1"/>
</dbReference>
<dbReference type="GO" id="GO:0032153">
    <property type="term" value="C:cell division site"/>
    <property type="evidence" value="ECO:0007669"/>
    <property type="project" value="UniProtKB-ARBA"/>
</dbReference>
<dbReference type="Proteomes" id="UP000033140">
    <property type="component" value="Unassembled WGS sequence"/>
</dbReference>
<evidence type="ECO:0000256" key="2">
    <source>
        <dbReference type="PROSITE-ProRule" id="PRU01077"/>
    </source>
</evidence>
<dbReference type="OMA" id="ENTNEEW"/>
<sequence length="587" mass="66480">MVWKQPSDSSSFYCAYNDTLMNDPNQPDGFIPPGKPVDEAPSLSASADDGWGNILLSDAGLDILLQRAKQSVASGKELASFLRKRAQLEEEHARGLQRLYRQTQENLRKPEVKQQSFSRQIISALQVHDKLVENSLSFVNQLHEMVDEIDKMAKTTHATRKQLKETGLRSERNVVDADKEAEKSKAKYESICEEYDRTLALKANDVAAKKSNKTFGFKSSKSGSQLVKHEEETRSRAESADREYKEKVRIAHDMREELLHQLRPRLARQFQDLISESDSTMSFQLQKYGFLQEALLLNHGVSISPAEPRQNGEGLRNILADIQDEEDFVEYVTGFSSKASVPQRSEVHYEAHASLHPPATPENPTFGVHLRQLTQSEGTAVPHVVIQCCTAVDKFGLDVQGIYRLSGTASQIQKIKNMFDEDAENVVLNSPDDFFGDINGVTGALKSFFRELPDPLSTNTLYPEFIQAAKIDDDVQRRDALHAVVVSATRACGRNTPVNHDVEQTPRSELRYLEISMFPPASRPAKRSRQQDANYQSCHCLRTYVDGQWWSSCRYGMAMQSCGDDLVLLLRHIRKRVRTDMRERFRV</sequence>
<dbReference type="InterPro" id="IPR001060">
    <property type="entry name" value="FCH_dom"/>
</dbReference>
<dbReference type="EMBL" id="BACD03000031">
    <property type="protein sequence ID" value="GAO50342.1"/>
    <property type="molecule type" value="Genomic_DNA"/>
</dbReference>
<name>A0A0E9NKD5_SAICN</name>
<dbReference type="PANTHER" id="PTHR23176">
    <property type="entry name" value="RHO/RAC/CDC GTPASE-ACTIVATING PROTEIN"/>
    <property type="match status" value="1"/>
</dbReference>
<keyword evidence="1" id="KW-0343">GTPase activation</keyword>
<keyword evidence="7" id="KW-1185">Reference proteome</keyword>
<evidence type="ECO:0000256" key="3">
    <source>
        <dbReference type="SAM" id="MobiDB-lite"/>
    </source>
</evidence>
<feature type="compositionally biased region" description="Basic and acidic residues" evidence="3">
    <location>
        <begin position="227"/>
        <end position="240"/>
    </location>
</feature>
<keyword evidence="2" id="KW-0175">Coiled coil</keyword>
<dbReference type="PROSITE" id="PS50238">
    <property type="entry name" value="RHOGAP"/>
    <property type="match status" value="1"/>
</dbReference>
<dbReference type="GO" id="GO:0005938">
    <property type="term" value="C:cell cortex"/>
    <property type="evidence" value="ECO:0007669"/>
    <property type="project" value="UniProtKB-ARBA"/>
</dbReference>
<dbReference type="SMART" id="SM00055">
    <property type="entry name" value="FCH"/>
    <property type="match status" value="1"/>
</dbReference>
<gene>
    <name evidence="6" type="ORF">G7K_4470-t1</name>
</gene>
<dbReference type="SUPFAM" id="SSF48350">
    <property type="entry name" value="GTPase activation domain, GAP"/>
    <property type="match status" value="1"/>
</dbReference>
<dbReference type="GO" id="GO:0005096">
    <property type="term" value="F:GTPase activator activity"/>
    <property type="evidence" value="ECO:0007669"/>
    <property type="project" value="UniProtKB-KW"/>
</dbReference>
<protein>
    <recommendedName>
        <fullName evidence="8">Rho-GAP domain-containing protein</fullName>
    </recommendedName>
</protein>
<accession>A0A0E9NKD5</accession>
<evidence type="ECO:0000259" key="5">
    <source>
        <dbReference type="PROSITE" id="PS51741"/>
    </source>
</evidence>
<dbReference type="SMART" id="SM00324">
    <property type="entry name" value="RhoGAP"/>
    <property type="match status" value="1"/>
</dbReference>
<feature type="domain" description="Rho-GAP" evidence="4">
    <location>
        <begin position="368"/>
        <end position="587"/>
    </location>
</feature>
<evidence type="ECO:0000313" key="7">
    <source>
        <dbReference type="Proteomes" id="UP000033140"/>
    </source>
</evidence>
<dbReference type="GO" id="GO:0007165">
    <property type="term" value="P:signal transduction"/>
    <property type="evidence" value="ECO:0007669"/>
    <property type="project" value="InterPro"/>
</dbReference>
<dbReference type="InterPro" id="IPR050729">
    <property type="entry name" value="Rho-GAP"/>
</dbReference>
<reference evidence="6 7" key="2">
    <citation type="journal article" date="2014" name="J. Gen. Appl. Microbiol.">
        <title>The early diverging ascomycetous budding yeast Saitoella complicata has three histone deacetylases belonging to the Clr6, Hos2, and Rpd3 lineages.</title>
        <authorList>
            <person name="Nishida H."/>
            <person name="Matsumoto T."/>
            <person name="Kondo S."/>
            <person name="Hamamoto M."/>
            <person name="Yoshikawa H."/>
        </authorList>
    </citation>
    <scope>NUCLEOTIDE SEQUENCE [LARGE SCALE GENOMIC DNA]</scope>
    <source>
        <strain evidence="6 7">NRRL Y-17804</strain>
    </source>
</reference>
<evidence type="ECO:0008006" key="8">
    <source>
        <dbReference type="Google" id="ProtNLM"/>
    </source>
</evidence>
<dbReference type="Gene3D" id="1.20.1270.60">
    <property type="entry name" value="Arfaptin homology (AH) domain/BAR domain"/>
    <property type="match status" value="1"/>
</dbReference>
<reference evidence="6 7" key="1">
    <citation type="journal article" date="2011" name="J. Gen. Appl. Microbiol.">
        <title>Draft genome sequencing of the enigmatic yeast Saitoella complicata.</title>
        <authorList>
            <person name="Nishida H."/>
            <person name="Hamamoto M."/>
            <person name="Sugiyama J."/>
        </authorList>
    </citation>
    <scope>NUCLEOTIDE SEQUENCE [LARGE SCALE GENOMIC DNA]</scope>
    <source>
        <strain evidence="6 7">NRRL Y-17804</strain>
    </source>
</reference>
<dbReference type="InterPro" id="IPR027267">
    <property type="entry name" value="AH/BAR_dom_sf"/>
</dbReference>
<dbReference type="Pfam" id="PF00620">
    <property type="entry name" value="RhoGAP"/>
    <property type="match status" value="1"/>
</dbReference>
<dbReference type="InterPro" id="IPR000198">
    <property type="entry name" value="RhoGAP_dom"/>
</dbReference>
<feature type="region of interest" description="Disordered" evidence="3">
    <location>
        <begin position="219"/>
        <end position="240"/>
    </location>
</feature>
<reference evidence="6 7" key="3">
    <citation type="journal article" date="2015" name="Genome Announc.">
        <title>Draft Genome Sequence of the Archiascomycetous Yeast Saitoella complicata.</title>
        <authorList>
            <person name="Yamauchi K."/>
            <person name="Kondo S."/>
            <person name="Hamamoto M."/>
            <person name="Takahashi Y."/>
            <person name="Ogura Y."/>
            <person name="Hayashi T."/>
            <person name="Nishida H."/>
        </authorList>
    </citation>
    <scope>NUCLEOTIDE SEQUENCE [LARGE SCALE GENOMIC DNA]</scope>
    <source>
        <strain evidence="6 7">NRRL Y-17804</strain>
    </source>
</reference>
<evidence type="ECO:0000256" key="1">
    <source>
        <dbReference type="ARBA" id="ARBA00022468"/>
    </source>
</evidence>
<proteinExistence type="predicted"/>
<dbReference type="AlphaFoldDB" id="A0A0E9NKD5"/>
<organism evidence="6 7">
    <name type="scientific">Saitoella complicata (strain BCRC 22490 / CBS 7301 / JCM 7358 / NBRC 10748 / NRRL Y-17804)</name>
    <dbReference type="NCBI Taxonomy" id="698492"/>
    <lineage>
        <taxon>Eukaryota</taxon>
        <taxon>Fungi</taxon>
        <taxon>Dikarya</taxon>
        <taxon>Ascomycota</taxon>
        <taxon>Taphrinomycotina</taxon>
        <taxon>Taphrinomycotina incertae sedis</taxon>
        <taxon>Saitoella</taxon>
    </lineage>
</organism>
<dbReference type="Pfam" id="PF00611">
    <property type="entry name" value="FCH"/>
    <property type="match status" value="1"/>
</dbReference>
<dbReference type="InterPro" id="IPR008936">
    <property type="entry name" value="Rho_GTPase_activation_prot"/>
</dbReference>
<evidence type="ECO:0000313" key="6">
    <source>
        <dbReference type="EMBL" id="GAO50342.1"/>
    </source>
</evidence>